<dbReference type="Proteomes" id="UP001595593">
    <property type="component" value="Unassembled WGS sequence"/>
</dbReference>
<comment type="caution">
    <text evidence="2">The sequence shown here is derived from an EMBL/GenBank/DDBJ whole genome shotgun (WGS) entry which is preliminary data.</text>
</comment>
<dbReference type="RefSeq" id="WP_379592400.1">
    <property type="nucleotide sequence ID" value="NZ_JBHRTN010000002.1"/>
</dbReference>
<gene>
    <name evidence="2" type="ORF">ACFOD4_00285</name>
</gene>
<organism evidence="2 3">
    <name type="scientific">Teichococcus globiformis</name>
    <dbReference type="NCBI Taxonomy" id="2307229"/>
    <lineage>
        <taxon>Bacteria</taxon>
        <taxon>Pseudomonadati</taxon>
        <taxon>Pseudomonadota</taxon>
        <taxon>Alphaproteobacteria</taxon>
        <taxon>Acetobacterales</taxon>
        <taxon>Roseomonadaceae</taxon>
        <taxon>Roseomonas</taxon>
    </lineage>
</organism>
<proteinExistence type="predicted"/>
<feature type="compositionally biased region" description="Low complexity" evidence="1">
    <location>
        <begin position="32"/>
        <end position="51"/>
    </location>
</feature>
<evidence type="ECO:0000256" key="1">
    <source>
        <dbReference type="SAM" id="MobiDB-lite"/>
    </source>
</evidence>
<sequence length="75" mass="7438">MSQHDTQPGRPPLSPGGKGMTPDPRAGGGAPSAGAAGDEAAAEALQDGALPEDAHAAAGKVEETERAVRAAHQMR</sequence>
<accession>A0ABV7FVQ0</accession>
<reference evidence="3" key="1">
    <citation type="journal article" date="2019" name="Int. J. Syst. Evol. Microbiol.">
        <title>The Global Catalogue of Microorganisms (GCM) 10K type strain sequencing project: providing services to taxonomists for standard genome sequencing and annotation.</title>
        <authorList>
            <consortium name="The Broad Institute Genomics Platform"/>
            <consortium name="The Broad Institute Genome Sequencing Center for Infectious Disease"/>
            <person name="Wu L."/>
            <person name="Ma J."/>
        </authorList>
    </citation>
    <scope>NUCLEOTIDE SEQUENCE [LARGE SCALE GENOMIC DNA]</scope>
    <source>
        <strain evidence="3">KCTC 52094</strain>
    </source>
</reference>
<feature type="compositionally biased region" description="Basic and acidic residues" evidence="1">
    <location>
        <begin position="52"/>
        <end position="68"/>
    </location>
</feature>
<evidence type="ECO:0000313" key="3">
    <source>
        <dbReference type="Proteomes" id="UP001595593"/>
    </source>
</evidence>
<name>A0ABV7FVQ0_9PROT</name>
<protein>
    <submittedName>
        <fullName evidence="2">Uncharacterized protein</fullName>
    </submittedName>
</protein>
<evidence type="ECO:0000313" key="2">
    <source>
        <dbReference type="EMBL" id="MFC3123481.1"/>
    </source>
</evidence>
<dbReference type="EMBL" id="JBHRTN010000002">
    <property type="protein sequence ID" value="MFC3123481.1"/>
    <property type="molecule type" value="Genomic_DNA"/>
</dbReference>
<feature type="region of interest" description="Disordered" evidence="1">
    <location>
        <begin position="1"/>
        <end position="75"/>
    </location>
</feature>
<keyword evidence="3" id="KW-1185">Reference proteome</keyword>